<dbReference type="InterPro" id="IPR027417">
    <property type="entry name" value="P-loop_NTPase"/>
</dbReference>
<proteinExistence type="predicted"/>
<protein>
    <submittedName>
        <fullName evidence="3">AAA family ATPase</fullName>
    </submittedName>
</protein>
<evidence type="ECO:0000313" key="4">
    <source>
        <dbReference type="Proteomes" id="UP000275925"/>
    </source>
</evidence>
<sequence length="520" mass="59898">MHIIKKVKLHNFKRFKDYCIEFDEKLNLLIGDNESGKSSILSAIDLVLSGSTNKVKTLGLEELFNAEVVDNFLKSNKHYKDLPQLYVEIYLNEQNNHQLNGKYNSDGIITDGLVMQCKPNDEVSNEISDILNQTELNFPFEYYIISFKTFEGTSYTSYKKFLSHIIIDNSQISSEYAIKEYVHKMYLAHATGVERSKYQNEYRKHKREFTEDVLANLNCKITDYSFAVKNTSKANIETDLTLTQNSIYIENKGKGTQCFIKTEFALNKASDDLNVILLEEPENHLSHVNMKKLINKIISMQDKQLILTSHNSLISARLDLRKAILLNSNNDTTPATLKDTSEQTAKFFIKAPDNNILEFVLAKKVILVEGNAEYMLIEAMYEKIKLSKPADDNVHIISVGGISFKHYLNIAKILKIKTAVIRDNDKDCQSNCVDNYSNYVTNEIKVFFDLDNSNNTFEVCIYKNNAKICDDLFKADRKRLSVQDYMLRRKTEVAFKLLENKINDIVIPDYIQEAIKWISN</sequence>
<keyword evidence="4" id="KW-1185">Reference proteome</keyword>
<evidence type="ECO:0000259" key="2">
    <source>
        <dbReference type="Pfam" id="PF20469"/>
    </source>
</evidence>
<dbReference type="SUPFAM" id="SSF52540">
    <property type="entry name" value="P-loop containing nucleoside triphosphate hydrolases"/>
    <property type="match status" value="1"/>
</dbReference>
<accession>A0A388THE0</accession>
<organism evidence="3 4">
    <name type="scientific">Candidatus Termititenax persephonae</name>
    <dbReference type="NCBI Taxonomy" id="2218525"/>
    <lineage>
        <taxon>Bacteria</taxon>
        <taxon>Bacillati</taxon>
        <taxon>Candidatus Margulisiibacteriota</taxon>
        <taxon>Candidatus Termititenacia</taxon>
        <taxon>Candidatus Termititenacales</taxon>
        <taxon>Candidatus Termititenacaceae</taxon>
        <taxon>Candidatus Termititenax</taxon>
    </lineage>
</organism>
<dbReference type="InterPro" id="IPR051396">
    <property type="entry name" value="Bact_Antivir_Def_Nuclease"/>
</dbReference>
<dbReference type="AlphaFoldDB" id="A0A388THE0"/>
<dbReference type="PANTHER" id="PTHR43581">
    <property type="entry name" value="ATP/GTP PHOSPHATASE"/>
    <property type="match status" value="1"/>
</dbReference>
<dbReference type="Gene3D" id="3.40.50.300">
    <property type="entry name" value="P-loop containing nucleotide triphosphate hydrolases"/>
    <property type="match status" value="1"/>
</dbReference>
<dbReference type="InterPro" id="IPR034139">
    <property type="entry name" value="TOPRIM_OLD"/>
</dbReference>
<evidence type="ECO:0000313" key="3">
    <source>
        <dbReference type="EMBL" id="GBR75718.1"/>
    </source>
</evidence>
<dbReference type="Proteomes" id="UP000275925">
    <property type="component" value="Unassembled WGS sequence"/>
</dbReference>
<dbReference type="InterPro" id="IPR041685">
    <property type="entry name" value="AAA_GajA/Old/RecF-like"/>
</dbReference>
<dbReference type="EMBL" id="BGZO01000006">
    <property type="protein sequence ID" value="GBR75718.1"/>
    <property type="molecule type" value="Genomic_DNA"/>
</dbReference>
<feature type="domain" description="OLD protein-like TOPRIM" evidence="2">
    <location>
        <begin position="361"/>
        <end position="425"/>
    </location>
</feature>
<name>A0A388THE0_9BACT</name>
<dbReference type="Pfam" id="PF20469">
    <property type="entry name" value="OLD-like_TOPRIM"/>
    <property type="match status" value="1"/>
</dbReference>
<gene>
    <name evidence="3" type="ORF">NO2_0366</name>
</gene>
<feature type="domain" description="Endonuclease GajA/Old nuclease/RecF-like AAA" evidence="1">
    <location>
        <begin position="4"/>
        <end position="313"/>
    </location>
</feature>
<dbReference type="CDD" id="cd01026">
    <property type="entry name" value="TOPRIM_OLD"/>
    <property type="match status" value="1"/>
</dbReference>
<comment type="caution">
    <text evidence="3">The sequence shown here is derived from an EMBL/GenBank/DDBJ whole genome shotgun (WGS) entry which is preliminary data.</text>
</comment>
<dbReference type="PANTHER" id="PTHR43581:SF4">
    <property type="entry name" value="ATP_GTP PHOSPHATASE"/>
    <property type="match status" value="1"/>
</dbReference>
<reference evidence="3 4" key="1">
    <citation type="journal article" date="2019" name="ISME J.">
        <title>Genome analyses of uncultured TG2/ZB3 bacteria in 'Margulisbacteria' specifically attached to ectosymbiotic spirochetes of protists in the termite gut.</title>
        <authorList>
            <person name="Utami Y.D."/>
            <person name="Kuwahara H."/>
            <person name="Igai K."/>
            <person name="Murakami T."/>
            <person name="Sugaya K."/>
            <person name="Morikawa T."/>
            <person name="Nagura Y."/>
            <person name="Yuki M."/>
            <person name="Deevong P."/>
            <person name="Inoue T."/>
            <person name="Kihara K."/>
            <person name="Lo N."/>
            <person name="Yamada A."/>
            <person name="Ohkuma M."/>
            <person name="Hongoh Y."/>
        </authorList>
    </citation>
    <scope>NUCLEOTIDE SEQUENCE [LARGE SCALE GENOMIC DNA]</scope>
    <source>
        <strain evidence="3">NkOx7-02</strain>
    </source>
</reference>
<evidence type="ECO:0000259" key="1">
    <source>
        <dbReference type="Pfam" id="PF13175"/>
    </source>
</evidence>
<dbReference type="Pfam" id="PF13175">
    <property type="entry name" value="AAA_15"/>
    <property type="match status" value="1"/>
</dbReference>